<dbReference type="RefSeq" id="WP_154771649.1">
    <property type="nucleotide sequence ID" value="NZ_JAXHPE010000001.1"/>
</dbReference>
<keyword evidence="1" id="KW-0472">Membrane</keyword>
<reference evidence="2 6" key="2">
    <citation type="submission" date="2023-11" db="EMBL/GenBank/DDBJ databases">
        <title>The common occurrence of Acinetobacte faecalis in cattle feces and its emended description.</title>
        <authorList>
            <person name="Kyselkova M."/>
            <person name="Xanthopoulou K."/>
            <person name="Shestivska V."/>
            <person name="Spanelova P."/>
            <person name="Maixnerova M."/>
            <person name="Higgins P.G."/>
            <person name="Nemec A."/>
        </authorList>
    </citation>
    <scope>NUCLEOTIDE SEQUENCE [LARGE SCALE GENOMIC DNA]</scope>
    <source>
        <strain evidence="2 6">ANC 7483</strain>
    </source>
</reference>
<gene>
    <name evidence="4" type="ORF">GIX10_00700</name>
    <name evidence="3" type="ORF">SKM48_01645</name>
    <name evidence="2" type="ORF">SKM51_04980</name>
</gene>
<keyword evidence="1" id="KW-0812">Transmembrane</keyword>
<evidence type="ECO:0000313" key="4">
    <source>
        <dbReference type="EMBL" id="MTD09976.1"/>
    </source>
</evidence>
<keyword evidence="7" id="KW-1185">Reference proteome</keyword>
<dbReference type="AlphaFoldDB" id="A0A6L6GBZ3"/>
<reference evidence="3 7" key="4">
    <citation type="journal article" date="2024" name="Syst. Appl. Microbiol.">
        <title>Evidence for the occurrence of Acinetobacter faecalis in cattle feces and its emended description.</title>
        <authorList>
            <person name="Kyselkova M."/>
            <person name="Xanthopoulou K."/>
            <person name="Shestivska V."/>
            <person name="Spanelova P."/>
            <person name="Maixnerova M."/>
            <person name="Higgins P.G."/>
            <person name="Nemec A."/>
        </authorList>
    </citation>
    <scope>NUCLEOTIDE SEQUENCE [LARGE SCALE GENOMIC DNA]</scope>
    <source>
        <strain evidence="3 7">ANC 7225</strain>
    </source>
</reference>
<reference evidence="4 5" key="1">
    <citation type="submission" date="2019-11" db="EMBL/GenBank/DDBJ databases">
        <authorList>
            <person name="An D."/>
        </authorList>
    </citation>
    <scope>NUCLEOTIDE SEQUENCE [LARGE SCALE GENOMIC DNA]</scope>
    <source>
        <strain evidence="4 5">YIM 103518</strain>
    </source>
</reference>
<name>A0A6L6GBZ3_9GAMM</name>
<evidence type="ECO:0000313" key="2">
    <source>
        <dbReference type="EMBL" id="MDY6486551.1"/>
    </source>
</evidence>
<dbReference type="EMBL" id="JAXHPL010000018">
    <property type="protein sequence ID" value="MDY6486551.1"/>
    <property type="molecule type" value="Genomic_DNA"/>
</dbReference>
<dbReference type="Proteomes" id="UP000473854">
    <property type="component" value="Unassembled WGS sequence"/>
</dbReference>
<proteinExistence type="predicted"/>
<sequence length="94" mass="10813">MMQQKYGYALSILYRFFLAFIVGYLCANYFALNLSLLFQFTMANAEAIYLAAFISIFFFIAFVIYSFIIQSLKNLTTLSFITFSSLFVLSKILG</sequence>
<dbReference type="EMBL" id="JAXHPO010000004">
    <property type="protein sequence ID" value="MDY6549479.1"/>
    <property type="molecule type" value="Genomic_DNA"/>
</dbReference>
<evidence type="ECO:0000256" key="1">
    <source>
        <dbReference type="SAM" id="Phobius"/>
    </source>
</evidence>
<dbReference type="EMBL" id="WLYL01000001">
    <property type="protein sequence ID" value="MTD09976.1"/>
    <property type="molecule type" value="Genomic_DNA"/>
</dbReference>
<evidence type="ECO:0000313" key="5">
    <source>
        <dbReference type="Proteomes" id="UP000473854"/>
    </source>
</evidence>
<feature type="transmembrane region" description="Helical" evidence="1">
    <location>
        <begin position="47"/>
        <end position="68"/>
    </location>
</feature>
<evidence type="ECO:0000313" key="6">
    <source>
        <dbReference type="Proteomes" id="UP001278995"/>
    </source>
</evidence>
<reference evidence="3" key="3">
    <citation type="submission" date="2023-11" db="EMBL/GenBank/DDBJ databases">
        <authorList>
            <person name="Kyselkova M."/>
            <person name="Xanthopoulou K."/>
            <person name="Shestivska V."/>
            <person name="Spanelova P."/>
            <person name="Maixnerova M."/>
            <person name="Higgins P.G."/>
            <person name="Nemec A."/>
        </authorList>
    </citation>
    <scope>NUCLEOTIDE SEQUENCE</scope>
    <source>
        <strain evidence="3">ANC 7225</strain>
    </source>
</reference>
<dbReference type="Proteomes" id="UP001284094">
    <property type="component" value="Unassembled WGS sequence"/>
</dbReference>
<organism evidence="4 5">
    <name type="scientific">Acinetobacter faecalis</name>
    <dbReference type="NCBI Taxonomy" id="2665161"/>
    <lineage>
        <taxon>Bacteria</taxon>
        <taxon>Pseudomonadati</taxon>
        <taxon>Pseudomonadota</taxon>
        <taxon>Gammaproteobacteria</taxon>
        <taxon>Moraxellales</taxon>
        <taxon>Moraxellaceae</taxon>
        <taxon>Acinetobacter</taxon>
    </lineage>
</organism>
<evidence type="ECO:0008006" key="8">
    <source>
        <dbReference type="Google" id="ProtNLM"/>
    </source>
</evidence>
<evidence type="ECO:0000313" key="3">
    <source>
        <dbReference type="EMBL" id="MDY6549479.1"/>
    </source>
</evidence>
<protein>
    <recommendedName>
        <fullName evidence="8">Iron transporter</fullName>
    </recommendedName>
</protein>
<keyword evidence="1" id="KW-1133">Transmembrane helix</keyword>
<accession>A0A6L6GBZ3</accession>
<evidence type="ECO:0000313" key="7">
    <source>
        <dbReference type="Proteomes" id="UP001284094"/>
    </source>
</evidence>
<comment type="caution">
    <text evidence="4">The sequence shown here is derived from an EMBL/GenBank/DDBJ whole genome shotgun (WGS) entry which is preliminary data.</text>
</comment>
<dbReference type="Proteomes" id="UP001278995">
    <property type="component" value="Unassembled WGS sequence"/>
</dbReference>
<feature type="transmembrane region" description="Helical" evidence="1">
    <location>
        <begin position="12"/>
        <end position="32"/>
    </location>
</feature>